<accession>A0A398BIB5</accession>
<name>A0A398BIB5_9BACI</name>
<dbReference type="InterPro" id="IPR002060">
    <property type="entry name" value="Squ/phyt_synthse"/>
</dbReference>
<dbReference type="GO" id="GO:0051996">
    <property type="term" value="F:squalene synthase [NAD(P)H] activity"/>
    <property type="evidence" value="ECO:0007669"/>
    <property type="project" value="InterPro"/>
</dbReference>
<organism evidence="1 2">
    <name type="scientific">Peribacillus asahii</name>
    <dbReference type="NCBI Taxonomy" id="228899"/>
    <lineage>
        <taxon>Bacteria</taxon>
        <taxon>Bacillati</taxon>
        <taxon>Bacillota</taxon>
        <taxon>Bacilli</taxon>
        <taxon>Bacillales</taxon>
        <taxon>Bacillaceae</taxon>
        <taxon>Peribacillus</taxon>
    </lineage>
</organism>
<sequence length="272" mass="30788">MMEQNLLHKKAMDFLLTTSRTFFIPISHLPSGLQEAIGSAYLCMRAIDEIEDDSKLPADTKIFLLQSVAKLLQEGHSAARIEALFTPFKKDLPEVTLLLSDWIAYCPPGALDKVLESTIEMAEGMAKWVAKNWEIETEADLDDYTYYVAGLVGVMLSDIWKWYDGTETNREQAIAFGRGLQTVNILRNRDEDAERGVQFFPKGWGFAEMLAHTEKNLAMAEKYCQTIQTKDILHFCKIPLELAKATLVALKEGKEKINRAEVTKIVKHVVDQ</sequence>
<dbReference type="InterPro" id="IPR044844">
    <property type="entry name" value="Trans_IPPS_euk-type"/>
</dbReference>
<comment type="caution">
    <text evidence="1">The sequence shown here is derived from an EMBL/GenBank/DDBJ whole genome shotgun (WGS) entry which is preliminary data.</text>
</comment>
<keyword evidence="2" id="KW-1185">Reference proteome</keyword>
<proteinExistence type="predicted"/>
<evidence type="ECO:0000313" key="1">
    <source>
        <dbReference type="EMBL" id="RID89327.1"/>
    </source>
</evidence>
<dbReference type="InterPro" id="IPR008949">
    <property type="entry name" value="Isoprenoid_synthase_dom_sf"/>
</dbReference>
<dbReference type="AlphaFoldDB" id="A0A398BIB5"/>
<dbReference type="PANTHER" id="PTHR11626">
    <property type="entry name" value="FARNESYL-DIPHOSPHATE FARNESYLTRANSFERASE"/>
    <property type="match status" value="1"/>
</dbReference>
<dbReference type="SUPFAM" id="SSF48576">
    <property type="entry name" value="Terpenoid synthases"/>
    <property type="match status" value="1"/>
</dbReference>
<evidence type="ECO:0000313" key="2">
    <source>
        <dbReference type="Proteomes" id="UP000266016"/>
    </source>
</evidence>
<dbReference type="RefSeq" id="WP_119115436.1">
    <property type="nucleotide sequence ID" value="NZ_QWVS01000002.1"/>
</dbReference>
<dbReference type="Proteomes" id="UP000266016">
    <property type="component" value="Unassembled WGS sequence"/>
</dbReference>
<dbReference type="EMBL" id="QWVS01000002">
    <property type="protein sequence ID" value="RID89327.1"/>
    <property type="molecule type" value="Genomic_DNA"/>
</dbReference>
<reference evidence="1 2" key="1">
    <citation type="submission" date="2018-08" db="EMBL/GenBank/DDBJ databases">
        <title>Bacillus jemisoniae sp. nov., Bacillus chryseoplanitiae sp. nov., Bacillus resnikiae sp. nov., and Bacillus frankliniae sp. nov., isolated from Viking spacecraft and associated surfaces.</title>
        <authorList>
            <person name="Seuylemezian A."/>
            <person name="Vaishampayan P."/>
        </authorList>
    </citation>
    <scope>NUCLEOTIDE SEQUENCE [LARGE SCALE GENOMIC DNA]</scope>
    <source>
        <strain evidence="1 2">MA001</strain>
    </source>
</reference>
<gene>
    <name evidence="1" type="ORF">D1953_01825</name>
</gene>
<dbReference type="PANTHER" id="PTHR11626:SF2">
    <property type="entry name" value="SQUALENE SYNTHASE"/>
    <property type="match status" value="1"/>
</dbReference>
<dbReference type="GO" id="GO:0045338">
    <property type="term" value="P:farnesyl diphosphate metabolic process"/>
    <property type="evidence" value="ECO:0007669"/>
    <property type="project" value="InterPro"/>
</dbReference>
<protein>
    <submittedName>
        <fullName evidence="1">Phytoene/squalene synthase family protein</fullName>
    </submittedName>
</protein>
<dbReference type="Gene3D" id="1.10.600.10">
    <property type="entry name" value="Farnesyl Diphosphate Synthase"/>
    <property type="match status" value="1"/>
</dbReference>
<dbReference type="Pfam" id="PF00494">
    <property type="entry name" value="SQS_PSY"/>
    <property type="match status" value="1"/>
</dbReference>